<protein>
    <submittedName>
        <fullName evidence="1">Uncharacterized protein</fullName>
    </submittedName>
</protein>
<accession>A0A6N3CD68</accession>
<name>A0A6N3CD68_9BACT</name>
<dbReference type="EMBL" id="CACRUV010000018">
    <property type="protein sequence ID" value="VYU12471.1"/>
    <property type="molecule type" value="Genomic_DNA"/>
</dbReference>
<reference evidence="1" key="1">
    <citation type="submission" date="2019-11" db="EMBL/GenBank/DDBJ databases">
        <authorList>
            <person name="Feng L."/>
        </authorList>
    </citation>
    <scope>NUCLEOTIDE SEQUENCE</scope>
    <source>
        <strain evidence="1">PmerdaeLFYP103</strain>
    </source>
</reference>
<gene>
    <name evidence="1" type="ORF">PMLFYP103_01284</name>
</gene>
<dbReference type="AlphaFoldDB" id="A0A6N3CD68"/>
<sequence>MTLIADCLLNQSFSEVKYGKIDSYDTLMSLVK</sequence>
<organism evidence="1">
    <name type="scientific">Parabacteroides merdae</name>
    <dbReference type="NCBI Taxonomy" id="46503"/>
    <lineage>
        <taxon>Bacteria</taxon>
        <taxon>Pseudomonadati</taxon>
        <taxon>Bacteroidota</taxon>
        <taxon>Bacteroidia</taxon>
        <taxon>Bacteroidales</taxon>
        <taxon>Tannerellaceae</taxon>
        <taxon>Parabacteroides</taxon>
    </lineage>
</organism>
<proteinExistence type="predicted"/>
<evidence type="ECO:0000313" key="1">
    <source>
        <dbReference type="EMBL" id="VYU12471.1"/>
    </source>
</evidence>